<evidence type="ECO:0000256" key="5">
    <source>
        <dbReference type="ARBA" id="ARBA00023152"/>
    </source>
</evidence>
<keyword evidence="7" id="KW-0711">Selenium</keyword>
<evidence type="ECO:0000256" key="2">
    <source>
        <dbReference type="ARBA" id="ARBA00005606"/>
    </source>
</evidence>
<evidence type="ECO:0000259" key="9">
    <source>
        <dbReference type="SMART" id="SM01192"/>
    </source>
</evidence>
<keyword evidence="6" id="KW-0456">Lyase</keyword>
<proteinExistence type="inferred from homology"/>
<evidence type="ECO:0000313" key="11">
    <source>
        <dbReference type="Proteomes" id="UP000631114"/>
    </source>
</evidence>
<comment type="pathway">
    <text evidence="1">Carbohydrate degradation; glycolysis; pyruvate from D-glyceraldehyde 3-phosphate: step 4/5.</text>
</comment>
<evidence type="ECO:0000256" key="8">
    <source>
        <dbReference type="SAM" id="Coils"/>
    </source>
</evidence>
<dbReference type="OrthoDB" id="195231at2759"/>
<dbReference type="PANTHER" id="PTHR23300:SF0">
    <property type="entry name" value="METHANETHIOL OXIDASE"/>
    <property type="match status" value="1"/>
</dbReference>
<dbReference type="Pfam" id="PF05694">
    <property type="entry name" value="SBP56"/>
    <property type="match status" value="1"/>
</dbReference>
<dbReference type="EC" id="4.2.1.11" evidence="4"/>
<evidence type="ECO:0000256" key="1">
    <source>
        <dbReference type="ARBA" id="ARBA00005031"/>
    </source>
</evidence>
<comment type="similarity">
    <text evidence="2">Belongs to the selenium-binding protein family.</text>
</comment>
<organism evidence="10 11">
    <name type="scientific">Coptis chinensis</name>
    <dbReference type="NCBI Taxonomy" id="261450"/>
    <lineage>
        <taxon>Eukaryota</taxon>
        <taxon>Viridiplantae</taxon>
        <taxon>Streptophyta</taxon>
        <taxon>Embryophyta</taxon>
        <taxon>Tracheophyta</taxon>
        <taxon>Spermatophyta</taxon>
        <taxon>Magnoliopsida</taxon>
        <taxon>Ranunculales</taxon>
        <taxon>Ranunculaceae</taxon>
        <taxon>Coptidoideae</taxon>
        <taxon>Coptis</taxon>
    </lineage>
</organism>
<dbReference type="PANTHER" id="PTHR23300">
    <property type="entry name" value="METHANETHIOL OXIDASE"/>
    <property type="match status" value="1"/>
</dbReference>
<evidence type="ECO:0000256" key="3">
    <source>
        <dbReference type="ARBA" id="ARBA00009604"/>
    </source>
</evidence>
<dbReference type="UniPathway" id="UPA00109">
    <property type="reaction ID" value="UER00187"/>
</dbReference>
<dbReference type="Proteomes" id="UP000631114">
    <property type="component" value="Unassembled WGS sequence"/>
</dbReference>
<feature type="coiled-coil region" evidence="8">
    <location>
        <begin position="29"/>
        <end position="56"/>
    </location>
</feature>
<dbReference type="SUPFAM" id="SSF51604">
    <property type="entry name" value="Enolase C-terminal domain-like"/>
    <property type="match status" value="1"/>
</dbReference>
<evidence type="ECO:0000256" key="4">
    <source>
        <dbReference type="ARBA" id="ARBA00012058"/>
    </source>
</evidence>
<dbReference type="GO" id="GO:0008430">
    <property type="term" value="F:selenium binding"/>
    <property type="evidence" value="ECO:0007669"/>
    <property type="project" value="InterPro"/>
</dbReference>
<sequence>MAQDNLLGNRDKLKQANLSLKSSENKEEHESLDLQMQLHELEMEKLIDQLMQTEASMWKQRACIKEEIEGDRNSAYFQAKAKIHQAKEFIEELRTAEGNMLQEQKSIKEYLVHSYEENFKARPIEHNQELMDHIPLMKAIFSVKRQHLVRLAAKTVSLDINHICTKGSVLGILTLSGAITVLTPVSTDKAGTKIAQTITKGAFNDLDKSIPKTISTVWSRRKKSSRASKLILHRIYVVDTQKNPKAPSLHKVVEPESIIQKTGLAYPHTSHCLASGDILVSCLGDKDGNAEGNGFLLLDSEFNVKGRICRVSLTSNMVRFFKTADGSWSHEVCVAKPAIWDALDSPFVSKMWRSYGHAEQGLWLFLMGRARYLCFVKALLASHGQSKEISEPAAQALVNLSENSKLSIKMIEYEYSPTKKMRAVLPTEISMEEHIWNSSQAGALVASVLQGDLRVLDWHGSENPFKQRLDSKVAGWGVMVSHRSGETEDNFIADLSVGLASGQLLALKRSLGTCVIFGEAFRSP</sequence>
<dbReference type="EMBL" id="JADFTS010000004">
    <property type="protein sequence ID" value="KAF9609361.1"/>
    <property type="molecule type" value="Genomic_DNA"/>
</dbReference>
<keyword evidence="5" id="KW-0324">Glycolysis</keyword>
<dbReference type="InterPro" id="IPR036554">
    <property type="entry name" value="GHMP_kinase_C_sf"/>
</dbReference>
<dbReference type="InterPro" id="IPR008826">
    <property type="entry name" value="Se-bd"/>
</dbReference>
<dbReference type="SMART" id="SM01192">
    <property type="entry name" value="Enolase_C"/>
    <property type="match status" value="1"/>
</dbReference>
<accession>A0A835I148</accession>
<gene>
    <name evidence="10" type="ORF">IFM89_015616</name>
</gene>
<dbReference type="InterPro" id="IPR036849">
    <property type="entry name" value="Enolase-like_C_sf"/>
</dbReference>
<feature type="domain" description="Enolase C-terminal TIM barrel" evidence="9">
    <location>
        <begin position="357"/>
        <end position="524"/>
    </location>
</feature>
<dbReference type="Gene3D" id="3.20.20.120">
    <property type="entry name" value="Enolase-like C-terminal domain"/>
    <property type="match status" value="1"/>
</dbReference>
<name>A0A835I148_9MAGN</name>
<dbReference type="Gene3D" id="3.30.70.890">
    <property type="entry name" value="GHMP kinase, C-terminal domain"/>
    <property type="match status" value="1"/>
</dbReference>
<keyword evidence="8" id="KW-0175">Coiled coil</keyword>
<comment type="similarity">
    <text evidence="3">Belongs to the enolase family.</text>
</comment>
<dbReference type="GO" id="GO:0006096">
    <property type="term" value="P:glycolytic process"/>
    <property type="evidence" value="ECO:0007669"/>
    <property type="project" value="UniProtKB-UniPathway"/>
</dbReference>
<evidence type="ECO:0000313" key="10">
    <source>
        <dbReference type="EMBL" id="KAF9609361.1"/>
    </source>
</evidence>
<evidence type="ECO:0000256" key="6">
    <source>
        <dbReference type="ARBA" id="ARBA00023239"/>
    </source>
</evidence>
<keyword evidence="11" id="KW-1185">Reference proteome</keyword>
<comment type="caution">
    <text evidence="10">The sequence shown here is derived from an EMBL/GenBank/DDBJ whole genome shotgun (WGS) entry which is preliminary data.</text>
</comment>
<dbReference type="Pfam" id="PF00113">
    <property type="entry name" value="Enolase_C"/>
    <property type="match status" value="1"/>
</dbReference>
<dbReference type="InterPro" id="IPR020810">
    <property type="entry name" value="Enolase_C"/>
</dbReference>
<dbReference type="AlphaFoldDB" id="A0A835I148"/>
<dbReference type="GO" id="GO:0004634">
    <property type="term" value="F:phosphopyruvate hydratase activity"/>
    <property type="evidence" value="ECO:0007669"/>
    <property type="project" value="UniProtKB-EC"/>
</dbReference>
<protein>
    <recommendedName>
        <fullName evidence="4">phosphopyruvate hydratase</fullName>
        <ecNumber evidence="4">4.2.1.11</ecNumber>
    </recommendedName>
</protein>
<reference evidence="10 11" key="1">
    <citation type="submission" date="2020-10" db="EMBL/GenBank/DDBJ databases">
        <title>The Coptis chinensis genome and diversification of protoberbering-type alkaloids.</title>
        <authorList>
            <person name="Wang B."/>
            <person name="Shu S."/>
            <person name="Song C."/>
            <person name="Liu Y."/>
        </authorList>
    </citation>
    <scope>NUCLEOTIDE SEQUENCE [LARGE SCALE GENOMIC DNA]</scope>
    <source>
        <strain evidence="10">HL-2020</strain>
        <tissue evidence="10">Leaf</tissue>
    </source>
</reference>
<evidence type="ECO:0000256" key="7">
    <source>
        <dbReference type="ARBA" id="ARBA00023266"/>
    </source>
</evidence>